<protein>
    <submittedName>
        <fullName evidence="2">Uncharacterized protein</fullName>
    </submittedName>
</protein>
<keyword evidence="3" id="KW-1185">Reference proteome</keyword>
<proteinExistence type="predicted"/>
<name>D3BUM4_HETP5</name>
<sequence>MSEVQKDKSTKASSKRNKKDVSHITVTSDELDLERLTKDQLYQMCQDNMISAVKSWKKDKIIQSIVNSLKNNSNNNSNNNNDQLNQFERGTVDYYLPVIAIKEIFRICWALCLQSSDHKLRFKQALQLTLVNKQFHGIVCRWFTHIKQIDKQSLESAIDNPMNPIKSVESIVFFDGALTQFSKEMTPKQSKICSSIKKLVAHASCETNPPPIKRAFKNTLTMMNGLQSIHLHYMKLTSAELLPLATMKTLEKIEITEQRELTRDDLKQFYGAIDHPLKKLITGEMYISDLAESLNPKYHHSLTYIGDLVGGEYYPGFHGPVEPDCPAKPLEFSNLRKLRARYYFKQQPSFFKLFDIDTLAITHLKVHFTSDWVPVISKLRCLEILEDLVIHKKLGAPDGTAADHRRTSNGLAITQIQQFIDLPTFCTLIIYFYPDKKDIFIKGIEQFLGFEFSHDTVRANEQSHPSFVIVFKRSFFQKKIK</sequence>
<dbReference type="RefSeq" id="XP_020426946.1">
    <property type="nucleotide sequence ID" value="XM_020582592.1"/>
</dbReference>
<feature type="compositionally biased region" description="Basic and acidic residues" evidence="1">
    <location>
        <begin position="1"/>
        <end position="10"/>
    </location>
</feature>
<evidence type="ECO:0000313" key="2">
    <source>
        <dbReference type="EMBL" id="EFA74812.1"/>
    </source>
</evidence>
<organism evidence="2 3">
    <name type="scientific">Heterostelium pallidum (strain ATCC 26659 / Pp 5 / PN500)</name>
    <name type="common">Cellular slime mold</name>
    <name type="synonym">Polysphondylium pallidum</name>
    <dbReference type="NCBI Taxonomy" id="670386"/>
    <lineage>
        <taxon>Eukaryota</taxon>
        <taxon>Amoebozoa</taxon>
        <taxon>Evosea</taxon>
        <taxon>Eumycetozoa</taxon>
        <taxon>Dictyostelia</taxon>
        <taxon>Acytosteliales</taxon>
        <taxon>Acytosteliaceae</taxon>
        <taxon>Heterostelium</taxon>
    </lineage>
</organism>
<gene>
    <name evidence="2" type="ORF">PPL_11845</name>
</gene>
<dbReference type="AlphaFoldDB" id="D3BUM4"/>
<dbReference type="Proteomes" id="UP000001396">
    <property type="component" value="Unassembled WGS sequence"/>
</dbReference>
<reference evidence="2 3" key="1">
    <citation type="journal article" date="2011" name="Genome Res.">
        <title>Phylogeny-wide analysis of social amoeba genomes highlights ancient origins for complex intercellular communication.</title>
        <authorList>
            <person name="Heidel A.J."/>
            <person name="Lawal H.M."/>
            <person name="Felder M."/>
            <person name="Schilde C."/>
            <person name="Helps N.R."/>
            <person name="Tunggal B."/>
            <person name="Rivero F."/>
            <person name="John U."/>
            <person name="Schleicher M."/>
            <person name="Eichinger L."/>
            <person name="Platzer M."/>
            <person name="Noegel A.A."/>
            <person name="Schaap P."/>
            <person name="Gloeckner G."/>
        </authorList>
    </citation>
    <scope>NUCLEOTIDE SEQUENCE [LARGE SCALE GENOMIC DNA]</scope>
    <source>
        <strain evidence="3">ATCC 26659 / Pp 5 / PN500</strain>
    </source>
</reference>
<dbReference type="GeneID" id="31367313"/>
<dbReference type="InParanoid" id="D3BUM4"/>
<comment type="caution">
    <text evidence="2">The sequence shown here is derived from an EMBL/GenBank/DDBJ whole genome shotgun (WGS) entry which is preliminary data.</text>
</comment>
<accession>D3BUM4</accession>
<evidence type="ECO:0000256" key="1">
    <source>
        <dbReference type="SAM" id="MobiDB-lite"/>
    </source>
</evidence>
<evidence type="ECO:0000313" key="3">
    <source>
        <dbReference type="Proteomes" id="UP000001396"/>
    </source>
</evidence>
<feature type="region of interest" description="Disordered" evidence="1">
    <location>
        <begin position="1"/>
        <end position="21"/>
    </location>
</feature>
<dbReference type="EMBL" id="ADBJ01000060">
    <property type="protein sequence ID" value="EFA74812.1"/>
    <property type="molecule type" value="Genomic_DNA"/>
</dbReference>